<comment type="caution">
    <text evidence="12">The sequence shown here is derived from an EMBL/GenBank/DDBJ whole genome shotgun (WGS) entry which is preliminary data.</text>
</comment>
<name>A0A917UTV8_9DEIO</name>
<feature type="binding site" evidence="11">
    <location>
        <position position="283"/>
    </location>
    <ligand>
        <name>Mg(2+)</name>
        <dbReference type="ChEBI" id="CHEBI:18420"/>
    </ligand>
</feature>
<comment type="cofactor">
    <cofactor evidence="11">
        <name>Mg(2+)</name>
        <dbReference type="ChEBI" id="CHEBI:18420"/>
    </cofactor>
    <cofactor evidence="11">
        <name>Mn(2+)</name>
        <dbReference type="ChEBI" id="CHEBI:29035"/>
    </cofactor>
    <text evidence="11">Magnesium. Can also use manganese.</text>
</comment>
<sequence length="325" mass="34045">MPRLTGLLARLPWRARSVRHAAVLEGVLGTTLDLQVVAGTSGQARAAQAALLAEIDRLEGVFSRFRPDSELNRWLATSGGQVPVSADLGGVLREALHWTERSGGAFHPATEALSPLWRAAEQSGVPPAQDALDVVLRQMRGPLYRVQEEGGAWTATHLTPLPLGFNAFAKGHIADRAALAALGVPGVTQVLVNLGGDLRVLGPQPVTVDIADPSTLADNAAPLCRVRVQDAGVATSGRARRGFRVGGTWYSHLLDPRSGQPLARVVSASVTAPSSAVADVLATVLSVLPPADGLAFVRDVPGCACLLVEADGTVHRSARWPALEV</sequence>
<evidence type="ECO:0000256" key="4">
    <source>
        <dbReference type="ARBA" id="ARBA00022679"/>
    </source>
</evidence>
<reference evidence="12" key="1">
    <citation type="journal article" date="2014" name="Int. J. Syst. Evol. Microbiol.">
        <title>Complete genome sequence of Corynebacterium casei LMG S-19264T (=DSM 44701T), isolated from a smear-ripened cheese.</title>
        <authorList>
            <consortium name="US DOE Joint Genome Institute (JGI-PGF)"/>
            <person name="Walter F."/>
            <person name="Albersmeier A."/>
            <person name="Kalinowski J."/>
            <person name="Ruckert C."/>
        </authorList>
    </citation>
    <scope>NUCLEOTIDE SEQUENCE</scope>
    <source>
        <strain evidence="12">JCM 14371</strain>
    </source>
</reference>
<keyword evidence="7 10" id="KW-0460">Magnesium</keyword>
<evidence type="ECO:0000256" key="5">
    <source>
        <dbReference type="ARBA" id="ARBA00022723"/>
    </source>
</evidence>
<proteinExistence type="inferred from homology"/>
<organism evidence="12 13">
    <name type="scientific">Deinococcus aquiradiocola</name>
    <dbReference type="NCBI Taxonomy" id="393059"/>
    <lineage>
        <taxon>Bacteria</taxon>
        <taxon>Thermotogati</taxon>
        <taxon>Deinococcota</taxon>
        <taxon>Deinococci</taxon>
        <taxon>Deinococcales</taxon>
        <taxon>Deinococcaceae</taxon>
        <taxon>Deinococcus</taxon>
    </lineage>
</organism>
<keyword evidence="5 10" id="KW-0479">Metal-binding</keyword>
<evidence type="ECO:0000256" key="8">
    <source>
        <dbReference type="ARBA" id="ARBA00031306"/>
    </source>
</evidence>
<feature type="binding site" evidence="11">
    <location>
        <position position="167"/>
    </location>
    <ligand>
        <name>Mg(2+)</name>
        <dbReference type="ChEBI" id="CHEBI:18420"/>
    </ligand>
</feature>
<evidence type="ECO:0000256" key="9">
    <source>
        <dbReference type="ARBA" id="ARBA00048540"/>
    </source>
</evidence>
<dbReference type="InterPro" id="IPR024932">
    <property type="entry name" value="ApbE"/>
</dbReference>
<evidence type="ECO:0000256" key="2">
    <source>
        <dbReference type="ARBA" id="ARBA00016337"/>
    </source>
</evidence>
<keyword evidence="4 10" id="KW-0808">Transferase</keyword>
<dbReference type="Gene3D" id="3.10.520.10">
    <property type="entry name" value="ApbE-like domains"/>
    <property type="match status" value="1"/>
</dbReference>
<reference evidence="12" key="2">
    <citation type="submission" date="2020-09" db="EMBL/GenBank/DDBJ databases">
        <authorList>
            <person name="Sun Q."/>
            <person name="Ohkuma M."/>
        </authorList>
    </citation>
    <scope>NUCLEOTIDE SEQUENCE</scope>
    <source>
        <strain evidence="12">JCM 14371</strain>
    </source>
</reference>
<comment type="catalytic activity">
    <reaction evidence="9 10">
        <text>L-threonyl-[protein] + FAD = FMN-L-threonyl-[protein] + AMP + H(+)</text>
        <dbReference type="Rhea" id="RHEA:36847"/>
        <dbReference type="Rhea" id="RHEA-COMP:11060"/>
        <dbReference type="Rhea" id="RHEA-COMP:11061"/>
        <dbReference type="ChEBI" id="CHEBI:15378"/>
        <dbReference type="ChEBI" id="CHEBI:30013"/>
        <dbReference type="ChEBI" id="CHEBI:57692"/>
        <dbReference type="ChEBI" id="CHEBI:74257"/>
        <dbReference type="ChEBI" id="CHEBI:456215"/>
        <dbReference type="EC" id="2.7.1.180"/>
    </reaction>
</comment>
<evidence type="ECO:0000256" key="1">
    <source>
        <dbReference type="ARBA" id="ARBA00011955"/>
    </source>
</evidence>
<gene>
    <name evidence="12" type="ORF">GCM10008939_30870</name>
</gene>
<evidence type="ECO:0000256" key="11">
    <source>
        <dbReference type="PIRSR" id="PIRSR006268-2"/>
    </source>
</evidence>
<dbReference type="InterPro" id="IPR003374">
    <property type="entry name" value="ApbE-like_sf"/>
</dbReference>
<dbReference type="PANTHER" id="PTHR30040:SF2">
    <property type="entry name" value="FAD:PROTEIN FMN TRANSFERASE"/>
    <property type="match status" value="1"/>
</dbReference>
<keyword evidence="6 10" id="KW-0274">FAD</keyword>
<evidence type="ECO:0000256" key="10">
    <source>
        <dbReference type="PIRNR" id="PIRNR006268"/>
    </source>
</evidence>
<dbReference type="Pfam" id="PF02424">
    <property type="entry name" value="ApbE"/>
    <property type="match status" value="1"/>
</dbReference>
<evidence type="ECO:0000313" key="12">
    <source>
        <dbReference type="EMBL" id="GGJ84787.1"/>
    </source>
</evidence>
<dbReference type="EMBL" id="BMOE01000013">
    <property type="protein sequence ID" value="GGJ84787.1"/>
    <property type="molecule type" value="Genomic_DNA"/>
</dbReference>
<dbReference type="Proteomes" id="UP000635726">
    <property type="component" value="Unassembled WGS sequence"/>
</dbReference>
<evidence type="ECO:0000256" key="6">
    <source>
        <dbReference type="ARBA" id="ARBA00022827"/>
    </source>
</evidence>
<evidence type="ECO:0000256" key="3">
    <source>
        <dbReference type="ARBA" id="ARBA00022630"/>
    </source>
</evidence>
<dbReference type="RefSeq" id="WP_229671065.1">
    <property type="nucleotide sequence ID" value="NZ_BMOE01000013.1"/>
</dbReference>
<dbReference type="SUPFAM" id="SSF143631">
    <property type="entry name" value="ApbE-like"/>
    <property type="match status" value="1"/>
</dbReference>
<accession>A0A917UTV8</accession>
<evidence type="ECO:0000256" key="7">
    <source>
        <dbReference type="ARBA" id="ARBA00022842"/>
    </source>
</evidence>
<dbReference type="EC" id="2.7.1.180" evidence="1 10"/>
<dbReference type="PANTHER" id="PTHR30040">
    <property type="entry name" value="THIAMINE BIOSYNTHESIS LIPOPROTEIN APBE"/>
    <property type="match status" value="1"/>
</dbReference>
<evidence type="ECO:0000313" key="13">
    <source>
        <dbReference type="Proteomes" id="UP000635726"/>
    </source>
</evidence>
<feature type="binding site" evidence="11">
    <location>
        <position position="279"/>
    </location>
    <ligand>
        <name>Mg(2+)</name>
        <dbReference type="ChEBI" id="CHEBI:18420"/>
    </ligand>
</feature>
<dbReference type="AlphaFoldDB" id="A0A917UTV8"/>
<keyword evidence="13" id="KW-1185">Reference proteome</keyword>
<dbReference type="GO" id="GO:0046872">
    <property type="term" value="F:metal ion binding"/>
    <property type="evidence" value="ECO:0007669"/>
    <property type="project" value="UniProtKB-UniRule"/>
</dbReference>
<dbReference type="PIRSF" id="PIRSF006268">
    <property type="entry name" value="ApbE"/>
    <property type="match status" value="1"/>
</dbReference>
<protein>
    <recommendedName>
        <fullName evidence="2 10">FAD:protein FMN transferase</fullName>
        <ecNumber evidence="1 10">2.7.1.180</ecNumber>
    </recommendedName>
    <alternativeName>
        <fullName evidence="8 10">Flavin transferase</fullName>
    </alternativeName>
</protein>
<dbReference type="GO" id="GO:0016740">
    <property type="term" value="F:transferase activity"/>
    <property type="evidence" value="ECO:0007669"/>
    <property type="project" value="UniProtKB-UniRule"/>
</dbReference>
<comment type="similarity">
    <text evidence="10">Belongs to the ApbE family.</text>
</comment>
<keyword evidence="3 10" id="KW-0285">Flavoprotein</keyword>